<name>A0A845LD15_HELGE</name>
<accession>A0A845LD15</accession>
<evidence type="ECO:0000256" key="3">
    <source>
        <dbReference type="ARBA" id="ARBA00022692"/>
    </source>
</evidence>
<evidence type="ECO:0000256" key="2">
    <source>
        <dbReference type="ARBA" id="ARBA00022475"/>
    </source>
</evidence>
<protein>
    <submittedName>
        <fullName evidence="8">LysE family transporter</fullName>
    </submittedName>
</protein>
<feature type="transmembrane region" description="Helical" evidence="7">
    <location>
        <begin position="42"/>
        <end position="66"/>
    </location>
</feature>
<keyword evidence="5 7" id="KW-0472">Membrane</keyword>
<gene>
    <name evidence="8" type="ORF">GTO89_07180</name>
</gene>
<evidence type="ECO:0000313" key="8">
    <source>
        <dbReference type="EMBL" id="MZP42820.1"/>
    </source>
</evidence>
<dbReference type="Pfam" id="PF01810">
    <property type="entry name" value="LysE"/>
    <property type="match status" value="1"/>
</dbReference>
<keyword evidence="9" id="KW-1185">Reference proteome</keyword>
<dbReference type="InterPro" id="IPR001123">
    <property type="entry name" value="LeuE-type"/>
</dbReference>
<feature type="transmembrane region" description="Helical" evidence="7">
    <location>
        <begin position="227"/>
        <end position="244"/>
    </location>
</feature>
<dbReference type="PANTHER" id="PTHR30086">
    <property type="entry name" value="ARGININE EXPORTER PROTEIN ARGO"/>
    <property type="match status" value="1"/>
</dbReference>
<organism evidence="8 9">
    <name type="scientific">Heliomicrobium gestii</name>
    <name type="common">Heliobacterium gestii</name>
    <dbReference type="NCBI Taxonomy" id="2699"/>
    <lineage>
        <taxon>Bacteria</taxon>
        <taxon>Bacillati</taxon>
        <taxon>Bacillota</taxon>
        <taxon>Clostridia</taxon>
        <taxon>Eubacteriales</taxon>
        <taxon>Heliobacteriaceae</taxon>
        <taxon>Heliomicrobium</taxon>
    </lineage>
</organism>
<dbReference type="EMBL" id="WXEX01000005">
    <property type="protein sequence ID" value="MZP42820.1"/>
    <property type="molecule type" value="Genomic_DNA"/>
</dbReference>
<feature type="transmembrane region" description="Helical" evidence="7">
    <location>
        <begin position="73"/>
        <end position="91"/>
    </location>
</feature>
<evidence type="ECO:0000256" key="5">
    <source>
        <dbReference type="ARBA" id="ARBA00023136"/>
    </source>
</evidence>
<dbReference type="RefSeq" id="WP_161261396.1">
    <property type="nucleotide sequence ID" value="NZ_WXEX01000005.1"/>
</dbReference>
<comment type="caution">
    <text evidence="8">The sequence shown here is derived from an EMBL/GenBank/DDBJ whole genome shotgun (WGS) entry which is preliminary data.</text>
</comment>
<keyword evidence="2" id="KW-1003">Cell membrane</keyword>
<dbReference type="Proteomes" id="UP000471031">
    <property type="component" value="Unassembled WGS sequence"/>
</dbReference>
<reference evidence="8 9" key="1">
    <citation type="submission" date="2020-01" db="EMBL/GenBank/DDBJ databases">
        <title>Whole genome sequence of Heliobacterium gestii DSM 11169.</title>
        <authorList>
            <person name="Kyndt J.A."/>
            <person name="Meyer T.E."/>
        </authorList>
    </citation>
    <scope>NUCLEOTIDE SEQUENCE [LARGE SCALE GENOMIC DNA]</scope>
    <source>
        <strain evidence="8 9">DSM 11169</strain>
    </source>
</reference>
<comment type="subcellular location">
    <subcellularLocation>
        <location evidence="1">Cell membrane</location>
        <topology evidence="1">Multi-pass membrane protein</topology>
    </subcellularLocation>
</comment>
<evidence type="ECO:0000313" key="9">
    <source>
        <dbReference type="Proteomes" id="UP000471031"/>
    </source>
</evidence>
<dbReference type="GO" id="GO:0005886">
    <property type="term" value="C:plasma membrane"/>
    <property type="evidence" value="ECO:0007669"/>
    <property type="project" value="UniProtKB-SubCell"/>
</dbReference>
<sequence length="247" mass="26199">MLQAFLHGFLLALGLILPLGVQNVFIFNQGICHQRLWGALPAVITAALCDTLLISLAVGGVSLLLFEAEGFKALLILGGIAFLVYMAWQTWQSQPAGLASDSGDSGPGCESRAQSAAASDRDDGALSNRADASGATSAVSDAAPKDVTRWTPGRQILFAMSVSLLNPHAIMDTIGVIGTGSVAYTDHAEKMTYTLSCIVVSWIWFFLLMLAGRRVGRSSRGVALQRAINRLSALFMAFSALLLARNL</sequence>
<keyword evidence="4 7" id="KW-1133">Transmembrane helix</keyword>
<dbReference type="OrthoDB" id="5638726at2"/>
<evidence type="ECO:0000256" key="7">
    <source>
        <dbReference type="SAM" id="Phobius"/>
    </source>
</evidence>
<keyword evidence="3 7" id="KW-0812">Transmembrane</keyword>
<feature type="transmembrane region" description="Helical" evidence="7">
    <location>
        <begin position="193"/>
        <end position="215"/>
    </location>
</feature>
<dbReference type="AlphaFoldDB" id="A0A845LD15"/>
<evidence type="ECO:0000256" key="6">
    <source>
        <dbReference type="SAM" id="MobiDB-lite"/>
    </source>
</evidence>
<feature type="region of interest" description="Disordered" evidence="6">
    <location>
        <begin position="98"/>
        <end position="140"/>
    </location>
</feature>
<evidence type="ECO:0000256" key="1">
    <source>
        <dbReference type="ARBA" id="ARBA00004651"/>
    </source>
</evidence>
<proteinExistence type="predicted"/>
<dbReference type="PANTHER" id="PTHR30086:SF20">
    <property type="entry name" value="ARGININE EXPORTER PROTEIN ARGO-RELATED"/>
    <property type="match status" value="1"/>
</dbReference>
<dbReference type="GO" id="GO:0015171">
    <property type="term" value="F:amino acid transmembrane transporter activity"/>
    <property type="evidence" value="ECO:0007669"/>
    <property type="project" value="TreeGrafter"/>
</dbReference>
<evidence type="ECO:0000256" key="4">
    <source>
        <dbReference type="ARBA" id="ARBA00022989"/>
    </source>
</evidence>